<dbReference type="Gene3D" id="3.20.20.70">
    <property type="entry name" value="Aldolase class I"/>
    <property type="match status" value="2"/>
</dbReference>
<keyword evidence="3" id="KW-1185">Reference proteome</keyword>
<dbReference type="PANTHER" id="PTHR22893:SF91">
    <property type="entry name" value="NADPH DEHYDROGENASE 2-RELATED"/>
    <property type="match status" value="1"/>
</dbReference>
<proteinExistence type="predicted"/>
<evidence type="ECO:0000259" key="1">
    <source>
        <dbReference type="Pfam" id="PF00724"/>
    </source>
</evidence>
<evidence type="ECO:0000313" key="3">
    <source>
        <dbReference type="Proteomes" id="UP001437256"/>
    </source>
</evidence>
<dbReference type="InterPro" id="IPR045247">
    <property type="entry name" value="Oye-like"/>
</dbReference>
<organism evidence="2 3">
    <name type="scientific">Marasmius tenuissimus</name>
    <dbReference type="NCBI Taxonomy" id="585030"/>
    <lineage>
        <taxon>Eukaryota</taxon>
        <taxon>Fungi</taxon>
        <taxon>Dikarya</taxon>
        <taxon>Basidiomycota</taxon>
        <taxon>Agaricomycotina</taxon>
        <taxon>Agaricomycetes</taxon>
        <taxon>Agaricomycetidae</taxon>
        <taxon>Agaricales</taxon>
        <taxon>Marasmiineae</taxon>
        <taxon>Marasmiaceae</taxon>
        <taxon>Marasmius</taxon>
    </lineage>
</organism>
<feature type="domain" description="NADH:flavin oxidoreductase/NADH oxidase N-terminal" evidence="1">
    <location>
        <begin position="5"/>
        <end position="149"/>
    </location>
</feature>
<dbReference type="InterPro" id="IPR001155">
    <property type="entry name" value="OxRdtase_FMN_N"/>
</dbReference>
<sequence length="272" mass="29855">MPIVGEYYEQRAKVPGTLLISEETLISREAGGAPSVPGIWNDKQVGAWKEVANRVHENNSYIFMQIYALGRADNPDILDASGIPYVSASDVALPPSSIQSHTHPDRVPVVRRLSASTVRGMKNYVQQYVHAAVDAVQKAGMDGVEIHAAGENRARFPLRVIEAVVEGIGEERTGVRISPWSTYQGMEMNDPKPSFAYFVNNLNYRFPRLAYLHVQETRADGLDTVANVPEGVDNDFIREIWGDGVLVSSGGYDRELAIEVAETKGDVVASGR</sequence>
<protein>
    <recommendedName>
        <fullName evidence="1">NADH:flavin oxidoreductase/NADH oxidase N-terminal domain-containing protein</fullName>
    </recommendedName>
</protein>
<gene>
    <name evidence="2" type="ORF">AAF712_014901</name>
</gene>
<evidence type="ECO:0000313" key="2">
    <source>
        <dbReference type="EMBL" id="KAL0058420.1"/>
    </source>
</evidence>
<reference evidence="2 3" key="1">
    <citation type="submission" date="2024-05" db="EMBL/GenBank/DDBJ databases">
        <title>A draft genome resource for the thread blight pathogen Marasmius tenuissimus strain MS-2.</title>
        <authorList>
            <person name="Yulfo-Soto G.E."/>
            <person name="Baruah I.K."/>
            <person name="Amoako-Attah I."/>
            <person name="Bukari Y."/>
            <person name="Meinhardt L.W."/>
            <person name="Bailey B.A."/>
            <person name="Cohen S.P."/>
        </authorList>
    </citation>
    <scope>NUCLEOTIDE SEQUENCE [LARGE SCALE GENOMIC DNA]</scope>
    <source>
        <strain evidence="2 3">MS-2</strain>
    </source>
</reference>
<name>A0ABR2ZAN6_9AGAR</name>
<dbReference type="Pfam" id="PF00724">
    <property type="entry name" value="Oxidored_FMN"/>
    <property type="match status" value="2"/>
</dbReference>
<dbReference type="InterPro" id="IPR013785">
    <property type="entry name" value="Aldolase_TIM"/>
</dbReference>
<feature type="domain" description="NADH:flavin oxidoreductase/NADH oxidase N-terminal" evidence="1">
    <location>
        <begin position="151"/>
        <end position="272"/>
    </location>
</feature>
<dbReference type="SUPFAM" id="SSF51395">
    <property type="entry name" value="FMN-linked oxidoreductases"/>
    <property type="match status" value="1"/>
</dbReference>
<accession>A0ABR2ZAN6</accession>
<dbReference type="Proteomes" id="UP001437256">
    <property type="component" value="Unassembled WGS sequence"/>
</dbReference>
<comment type="caution">
    <text evidence="2">The sequence shown here is derived from an EMBL/GenBank/DDBJ whole genome shotgun (WGS) entry which is preliminary data.</text>
</comment>
<dbReference type="PANTHER" id="PTHR22893">
    <property type="entry name" value="NADH OXIDOREDUCTASE-RELATED"/>
    <property type="match status" value="1"/>
</dbReference>
<dbReference type="EMBL" id="JBBXMP010000318">
    <property type="protein sequence ID" value="KAL0058420.1"/>
    <property type="molecule type" value="Genomic_DNA"/>
</dbReference>